<evidence type="ECO:0000313" key="9">
    <source>
        <dbReference type="EMBL" id="MDQ0204772.1"/>
    </source>
</evidence>
<sequence length="282" mass="31156">MGNSVDSATALVSRKKILGSKGKSGKILLKGTGNLLLIWSIPIILFLFWTWLSLTGYLNRLFPTPDELLRTTVRLIEDGTLALNLEVSLIRAFTGLAIGGSTGFILGILTGQFSLVNKILNTPIQMIKSVPRLAILPLVLIWFGIGETSKLILIALSTFFPIYLNTFHGIRSIDRDLLEMGKIYGLSSWEMFKNIIFPGAISSIMIGFRQSLGDTWLILIVAETIAAKSGIGYMATNAREYMMMDVIVLSMVIYALLGSLSDLIAVTATKKMMRWNPAYRRT</sequence>
<keyword evidence="3" id="KW-1003">Cell membrane</keyword>
<evidence type="ECO:0000259" key="8">
    <source>
        <dbReference type="PROSITE" id="PS50928"/>
    </source>
</evidence>
<feature type="transmembrane region" description="Helical" evidence="7">
    <location>
        <begin position="33"/>
        <end position="52"/>
    </location>
</feature>
<keyword evidence="6 7" id="KW-0472">Membrane</keyword>
<feature type="transmembrane region" description="Helical" evidence="7">
    <location>
        <begin position="215"/>
        <end position="234"/>
    </location>
</feature>
<gene>
    <name evidence="9" type="ORF">J2S01_002505</name>
</gene>
<evidence type="ECO:0000256" key="1">
    <source>
        <dbReference type="ARBA" id="ARBA00004651"/>
    </source>
</evidence>
<dbReference type="PROSITE" id="PS50928">
    <property type="entry name" value="ABC_TM1"/>
    <property type="match status" value="1"/>
</dbReference>
<dbReference type="CDD" id="cd06261">
    <property type="entry name" value="TM_PBP2"/>
    <property type="match status" value="1"/>
</dbReference>
<dbReference type="RefSeq" id="WP_307225102.1">
    <property type="nucleotide sequence ID" value="NZ_CP116940.1"/>
</dbReference>
<dbReference type="PANTHER" id="PTHR30151:SF38">
    <property type="entry name" value="ALIPHATIC SULFONATES TRANSPORT PERMEASE PROTEIN SSUC-RELATED"/>
    <property type="match status" value="1"/>
</dbReference>
<feature type="transmembrane region" description="Helical" evidence="7">
    <location>
        <begin position="129"/>
        <end position="145"/>
    </location>
</feature>
<feature type="transmembrane region" description="Helical" evidence="7">
    <location>
        <begin position="151"/>
        <end position="170"/>
    </location>
</feature>
<reference evidence="9 10" key="1">
    <citation type="submission" date="2023-07" db="EMBL/GenBank/DDBJ databases">
        <title>Genomic Encyclopedia of Type Strains, Phase IV (KMG-IV): sequencing the most valuable type-strain genomes for metagenomic binning, comparative biology and taxonomic classification.</title>
        <authorList>
            <person name="Goeker M."/>
        </authorList>
    </citation>
    <scope>NUCLEOTIDE SEQUENCE [LARGE SCALE GENOMIC DNA]</scope>
    <source>
        <strain evidence="9 10">DSM 16980</strain>
    </source>
</reference>
<accession>A0ABT9YAA5</accession>
<name>A0ABT9YAA5_9FIRM</name>
<dbReference type="PANTHER" id="PTHR30151">
    <property type="entry name" value="ALKANE SULFONATE ABC TRANSPORTER-RELATED, MEMBRANE SUBUNIT"/>
    <property type="match status" value="1"/>
</dbReference>
<evidence type="ECO:0000256" key="2">
    <source>
        <dbReference type="ARBA" id="ARBA00022448"/>
    </source>
</evidence>
<evidence type="ECO:0000256" key="3">
    <source>
        <dbReference type="ARBA" id="ARBA00022475"/>
    </source>
</evidence>
<comment type="caution">
    <text evidence="9">The sequence shown here is derived from an EMBL/GenBank/DDBJ whole genome shotgun (WGS) entry which is preliminary data.</text>
</comment>
<comment type="similarity">
    <text evidence="7">Belongs to the binding-protein-dependent transport system permease family.</text>
</comment>
<feature type="transmembrane region" description="Helical" evidence="7">
    <location>
        <begin position="246"/>
        <end position="268"/>
    </location>
</feature>
<feature type="domain" description="ABC transmembrane type-1" evidence="8">
    <location>
        <begin position="85"/>
        <end position="265"/>
    </location>
</feature>
<evidence type="ECO:0000256" key="5">
    <source>
        <dbReference type="ARBA" id="ARBA00022989"/>
    </source>
</evidence>
<evidence type="ECO:0000256" key="6">
    <source>
        <dbReference type="ARBA" id="ARBA00023136"/>
    </source>
</evidence>
<dbReference type="SUPFAM" id="SSF161098">
    <property type="entry name" value="MetI-like"/>
    <property type="match status" value="1"/>
</dbReference>
<comment type="subcellular location">
    <subcellularLocation>
        <location evidence="1 7">Cell membrane</location>
        <topology evidence="1 7">Multi-pass membrane protein</topology>
    </subcellularLocation>
</comment>
<feature type="transmembrane region" description="Helical" evidence="7">
    <location>
        <begin position="191"/>
        <end position="209"/>
    </location>
</feature>
<evidence type="ECO:0000256" key="4">
    <source>
        <dbReference type="ARBA" id="ARBA00022692"/>
    </source>
</evidence>
<keyword evidence="10" id="KW-1185">Reference proteome</keyword>
<keyword evidence="5 7" id="KW-1133">Transmembrane helix</keyword>
<dbReference type="EMBL" id="JAUSUE010000021">
    <property type="protein sequence ID" value="MDQ0204772.1"/>
    <property type="molecule type" value="Genomic_DNA"/>
</dbReference>
<keyword evidence="2 7" id="KW-0813">Transport</keyword>
<dbReference type="Gene3D" id="1.10.3720.10">
    <property type="entry name" value="MetI-like"/>
    <property type="match status" value="1"/>
</dbReference>
<organism evidence="9 10">
    <name type="scientific">Pectinatus haikarae</name>
    <dbReference type="NCBI Taxonomy" id="349096"/>
    <lineage>
        <taxon>Bacteria</taxon>
        <taxon>Bacillati</taxon>
        <taxon>Bacillota</taxon>
        <taxon>Negativicutes</taxon>
        <taxon>Selenomonadales</taxon>
        <taxon>Selenomonadaceae</taxon>
        <taxon>Pectinatus</taxon>
    </lineage>
</organism>
<dbReference type="InterPro" id="IPR000515">
    <property type="entry name" value="MetI-like"/>
</dbReference>
<dbReference type="Proteomes" id="UP001239167">
    <property type="component" value="Unassembled WGS sequence"/>
</dbReference>
<dbReference type="InterPro" id="IPR035906">
    <property type="entry name" value="MetI-like_sf"/>
</dbReference>
<keyword evidence="4 7" id="KW-0812">Transmembrane</keyword>
<evidence type="ECO:0000313" key="10">
    <source>
        <dbReference type="Proteomes" id="UP001239167"/>
    </source>
</evidence>
<dbReference type="Pfam" id="PF00528">
    <property type="entry name" value="BPD_transp_1"/>
    <property type="match status" value="1"/>
</dbReference>
<evidence type="ECO:0000256" key="7">
    <source>
        <dbReference type="RuleBase" id="RU363032"/>
    </source>
</evidence>
<proteinExistence type="inferred from homology"/>
<feature type="transmembrane region" description="Helical" evidence="7">
    <location>
        <begin position="89"/>
        <end position="109"/>
    </location>
</feature>
<protein>
    <submittedName>
        <fullName evidence="9">Sulfonate transport system permease protein</fullName>
    </submittedName>
</protein>